<gene>
    <name evidence="1" type="ORF">BST86_02560</name>
</gene>
<sequence length="182" mass="20260">MMLGFGYIVVVKSLSMKNTLYFLIIILLASSCKNETDRTENPANDEVEVTAQKPTPVDLSQTDFDFKTFEASNSDADLTSPTKYALYLYPSTSRDSLKIGMDVGGIMIDEEKAVVLGMPAGALFYIRSYYAGTGNNYYGLEENRRLIIYKGNVVEPHPEAEPEPTIYEKIHSVEVFADSIAQ</sequence>
<name>A0A2S9WRE4_9FLAO</name>
<evidence type="ECO:0000313" key="1">
    <source>
        <dbReference type="EMBL" id="PRP66043.1"/>
    </source>
</evidence>
<organism evidence="1 2">
    <name type="scientific">Nonlabens agnitus</name>
    <dbReference type="NCBI Taxonomy" id="870484"/>
    <lineage>
        <taxon>Bacteria</taxon>
        <taxon>Pseudomonadati</taxon>
        <taxon>Bacteroidota</taxon>
        <taxon>Flavobacteriia</taxon>
        <taxon>Flavobacteriales</taxon>
        <taxon>Flavobacteriaceae</taxon>
        <taxon>Nonlabens</taxon>
    </lineage>
</organism>
<protein>
    <submittedName>
        <fullName evidence="1">Uncharacterized protein</fullName>
    </submittedName>
</protein>
<dbReference type="AlphaFoldDB" id="A0A2S9WRE4"/>
<reference evidence="1 2" key="1">
    <citation type="submission" date="2016-11" db="EMBL/GenBank/DDBJ databases">
        <title>Trade-off between light-utilization and light-protection in marine flavobacteria.</title>
        <authorList>
            <person name="Kumagai Y."/>
        </authorList>
    </citation>
    <scope>NUCLEOTIDE SEQUENCE [LARGE SCALE GENOMIC DNA]</scope>
    <source>
        <strain evidence="1 2">JCM 17109</strain>
    </source>
</reference>
<accession>A0A2S9WRE4</accession>
<dbReference type="Proteomes" id="UP000239532">
    <property type="component" value="Unassembled WGS sequence"/>
</dbReference>
<proteinExistence type="predicted"/>
<dbReference type="EMBL" id="MQUC01000003">
    <property type="protein sequence ID" value="PRP66043.1"/>
    <property type="molecule type" value="Genomic_DNA"/>
</dbReference>
<keyword evidence="2" id="KW-1185">Reference proteome</keyword>
<comment type="caution">
    <text evidence="1">The sequence shown here is derived from an EMBL/GenBank/DDBJ whole genome shotgun (WGS) entry which is preliminary data.</text>
</comment>
<evidence type="ECO:0000313" key="2">
    <source>
        <dbReference type="Proteomes" id="UP000239532"/>
    </source>
</evidence>